<dbReference type="EMBL" id="SKCS01000844">
    <property type="protein sequence ID" value="TNN04815.1"/>
    <property type="molecule type" value="Genomic_DNA"/>
</dbReference>
<evidence type="ECO:0000313" key="3">
    <source>
        <dbReference type="Proteomes" id="UP000311919"/>
    </source>
</evidence>
<gene>
    <name evidence="2" type="ORF">EWB00_010779</name>
</gene>
<dbReference type="Proteomes" id="UP000311919">
    <property type="component" value="Unassembled WGS sequence"/>
</dbReference>
<organism evidence="2 3">
    <name type="scientific">Schistosoma japonicum</name>
    <name type="common">Blood fluke</name>
    <dbReference type="NCBI Taxonomy" id="6182"/>
    <lineage>
        <taxon>Eukaryota</taxon>
        <taxon>Metazoa</taxon>
        <taxon>Spiralia</taxon>
        <taxon>Lophotrochozoa</taxon>
        <taxon>Platyhelminthes</taxon>
        <taxon>Trematoda</taxon>
        <taxon>Digenea</taxon>
        <taxon>Strigeidida</taxon>
        <taxon>Schistosomatoidea</taxon>
        <taxon>Schistosomatidae</taxon>
        <taxon>Schistosoma</taxon>
    </lineage>
</organism>
<dbReference type="AlphaFoldDB" id="A0A4Z2CKN4"/>
<feature type="coiled-coil region" evidence="1">
    <location>
        <begin position="4"/>
        <end position="38"/>
    </location>
</feature>
<name>A0A4Z2CKN4_SCHJA</name>
<reference evidence="2 3" key="1">
    <citation type="submission" date="2019-03" db="EMBL/GenBank/DDBJ databases">
        <title>An improved genome assembly of the fluke Schistosoma japonicum.</title>
        <authorList>
            <person name="Hu W."/>
            <person name="Luo F."/>
            <person name="Yin M."/>
            <person name="Mo X."/>
            <person name="Sun C."/>
            <person name="Wu Q."/>
            <person name="Zhu B."/>
            <person name="Xiang M."/>
            <person name="Wang J."/>
            <person name="Wang Y."/>
            <person name="Zhang T."/>
            <person name="Xu B."/>
            <person name="Zheng H."/>
            <person name="Feng Z."/>
        </authorList>
    </citation>
    <scope>NUCLEOTIDE SEQUENCE [LARGE SCALE GENOMIC DNA]</scope>
    <source>
        <strain evidence="2">HuSjv2</strain>
        <tissue evidence="2">Worms</tissue>
    </source>
</reference>
<proteinExistence type="predicted"/>
<evidence type="ECO:0000256" key="1">
    <source>
        <dbReference type="SAM" id="Coils"/>
    </source>
</evidence>
<keyword evidence="3" id="KW-1185">Reference proteome</keyword>
<sequence length="122" mass="13784">SGNLENVENHLNEAIERLNNIEIKLINLENVEKHLNELNLTMTKFCTFIEEQPQSVYKFTPIVGKANKTLNDAKFQINVAIDQMNVTMANSNGIYTMNENLGMVMKQLNDAMAQMIGGTFAF</sequence>
<keyword evidence="1" id="KW-0175">Coiled coil</keyword>
<comment type="caution">
    <text evidence="2">The sequence shown here is derived from an EMBL/GenBank/DDBJ whole genome shotgun (WGS) entry which is preliminary data.</text>
</comment>
<feature type="non-terminal residue" evidence="2">
    <location>
        <position position="1"/>
    </location>
</feature>
<accession>A0A4Z2CKN4</accession>
<protein>
    <submittedName>
        <fullName evidence="2">Uncharacterized protein</fullName>
    </submittedName>
</protein>
<evidence type="ECO:0000313" key="2">
    <source>
        <dbReference type="EMBL" id="TNN04815.1"/>
    </source>
</evidence>